<name>A0A4C1WGG3_EUMVA</name>
<protein>
    <submittedName>
        <fullName evidence="2">Uncharacterized protein</fullName>
    </submittedName>
</protein>
<evidence type="ECO:0000256" key="1">
    <source>
        <dbReference type="SAM" id="MobiDB-lite"/>
    </source>
</evidence>
<comment type="caution">
    <text evidence="2">The sequence shown here is derived from an EMBL/GenBank/DDBJ whole genome shotgun (WGS) entry which is preliminary data.</text>
</comment>
<organism evidence="2 3">
    <name type="scientific">Eumeta variegata</name>
    <name type="common">Bagworm moth</name>
    <name type="synonym">Eumeta japonica</name>
    <dbReference type="NCBI Taxonomy" id="151549"/>
    <lineage>
        <taxon>Eukaryota</taxon>
        <taxon>Metazoa</taxon>
        <taxon>Ecdysozoa</taxon>
        <taxon>Arthropoda</taxon>
        <taxon>Hexapoda</taxon>
        <taxon>Insecta</taxon>
        <taxon>Pterygota</taxon>
        <taxon>Neoptera</taxon>
        <taxon>Endopterygota</taxon>
        <taxon>Lepidoptera</taxon>
        <taxon>Glossata</taxon>
        <taxon>Ditrysia</taxon>
        <taxon>Tineoidea</taxon>
        <taxon>Psychidae</taxon>
        <taxon>Oiketicinae</taxon>
        <taxon>Eumeta</taxon>
    </lineage>
</organism>
<accession>A0A4C1WGG3</accession>
<dbReference type="EMBL" id="BGZK01000561">
    <property type="protein sequence ID" value="GBP50251.1"/>
    <property type="molecule type" value="Genomic_DNA"/>
</dbReference>
<keyword evidence="3" id="KW-1185">Reference proteome</keyword>
<proteinExistence type="predicted"/>
<evidence type="ECO:0000313" key="3">
    <source>
        <dbReference type="Proteomes" id="UP000299102"/>
    </source>
</evidence>
<feature type="region of interest" description="Disordered" evidence="1">
    <location>
        <begin position="1"/>
        <end position="30"/>
    </location>
</feature>
<sequence length="179" mass="19754">MTNTGTPQRAARRGPISKVRRKRKARLTQRRRLRRCRVRSAVGPHRPVYGGATGPSATGDRRVCLYDYTSCANVYSRKELARSYRLTIALVLVVVGRYRPSSDRTETSGNYDGMGGTGDELCLLPNYILLKLISSARMSINRFIPSAAVCQKSDTVAADRPSVMNAVECRCVALVSLLS</sequence>
<evidence type="ECO:0000313" key="2">
    <source>
        <dbReference type="EMBL" id="GBP50251.1"/>
    </source>
</evidence>
<reference evidence="2 3" key="1">
    <citation type="journal article" date="2019" name="Commun. Biol.">
        <title>The bagworm genome reveals a unique fibroin gene that provides high tensile strength.</title>
        <authorList>
            <person name="Kono N."/>
            <person name="Nakamura H."/>
            <person name="Ohtoshi R."/>
            <person name="Tomita M."/>
            <person name="Numata K."/>
            <person name="Arakawa K."/>
        </authorList>
    </citation>
    <scope>NUCLEOTIDE SEQUENCE [LARGE SCALE GENOMIC DNA]</scope>
</reference>
<dbReference type="AlphaFoldDB" id="A0A4C1WGG3"/>
<gene>
    <name evidence="2" type="ORF">EVAR_88087_1</name>
</gene>
<feature type="compositionally biased region" description="Basic residues" evidence="1">
    <location>
        <begin position="18"/>
        <end position="30"/>
    </location>
</feature>
<dbReference type="Proteomes" id="UP000299102">
    <property type="component" value="Unassembled WGS sequence"/>
</dbReference>